<feature type="region of interest" description="Disordered" evidence="1">
    <location>
        <begin position="76"/>
        <end position="104"/>
    </location>
</feature>
<feature type="compositionally biased region" description="Acidic residues" evidence="1">
    <location>
        <begin position="83"/>
        <end position="95"/>
    </location>
</feature>
<accession>A0A8H4QJ84</accession>
<comment type="caution">
    <text evidence="2">The sequence shown here is derived from an EMBL/GenBank/DDBJ whole genome shotgun (WGS) entry which is preliminary data.</text>
</comment>
<keyword evidence="3" id="KW-1185">Reference proteome</keyword>
<sequence length="104" mass="11514">MSSSIKISYDLKPPASVGSGDLPKQKTQEFAISPASDSNEDFYAAMRSSLEAARNQVGDELTAWRDVVGKAELNKEPKKVVSEDDEEEEMEEEEQAVVRLTNAY</sequence>
<reference evidence="2 3" key="1">
    <citation type="submission" date="2019-12" db="EMBL/GenBank/DDBJ databases">
        <authorList>
            <person name="Floudas D."/>
            <person name="Bentzer J."/>
            <person name="Ahren D."/>
            <person name="Johansson T."/>
            <person name="Persson P."/>
            <person name="Tunlid A."/>
        </authorList>
    </citation>
    <scope>NUCLEOTIDE SEQUENCE [LARGE SCALE GENOMIC DNA]</scope>
    <source>
        <strain evidence="2 3">CBS 102.39</strain>
    </source>
</reference>
<name>A0A8H4QJ84_9AGAR</name>
<feature type="region of interest" description="Disordered" evidence="1">
    <location>
        <begin position="1"/>
        <end position="37"/>
    </location>
</feature>
<evidence type="ECO:0000256" key="1">
    <source>
        <dbReference type="SAM" id="MobiDB-lite"/>
    </source>
</evidence>
<gene>
    <name evidence="2" type="ORF">D9613_004368</name>
</gene>
<dbReference type="AlphaFoldDB" id="A0A8H4QJ84"/>
<organism evidence="2 3">
    <name type="scientific">Agrocybe pediades</name>
    <dbReference type="NCBI Taxonomy" id="84607"/>
    <lineage>
        <taxon>Eukaryota</taxon>
        <taxon>Fungi</taxon>
        <taxon>Dikarya</taxon>
        <taxon>Basidiomycota</taxon>
        <taxon>Agaricomycotina</taxon>
        <taxon>Agaricomycetes</taxon>
        <taxon>Agaricomycetidae</taxon>
        <taxon>Agaricales</taxon>
        <taxon>Agaricineae</taxon>
        <taxon>Strophariaceae</taxon>
        <taxon>Agrocybe</taxon>
    </lineage>
</organism>
<protein>
    <submittedName>
        <fullName evidence="2">Uncharacterized protein</fullName>
    </submittedName>
</protein>
<dbReference type="Proteomes" id="UP000521872">
    <property type="component" value="Unassembled WGS sequence"/>
</dbReference>
<evidence type="ECO:0000313" key="2">
    <source>
        <dbReference type="EMBL" id="KAF4611933.1"/>
    </source>
</evidence>
<evidence type="ECO:0000313" key="3">
    <source>
        <dbReference type="Proteomes" id="UP000521872"/>
    </source>
</evidence>
<dbReference type="EMBL" id="JAACJL010000057">
    <property type="protein sequence ID" value="KAF4611933.1"/>
    <property type="molecule type" value="Genomic_DNA"/>
</dbReference>
<proteinExistence type="predicted"/>